<sequence length="137" mass="15791">MVQQLRAKMYWTQNWPNERVRQKNFGEKARWRRPRIKRRQSKSTSKKSRNSNSNMVDGGTNIRPPHQYSMLTPTSYLHDSMPTPLSFSLRSMPTPLSLSQHLPTTNLIRPSSTIAMYNPQGQAFSTLRLESLSAATL</sequence>
<dbReference type="AlphaFoldDB" id="A0A8S0TVI9"/>
<reference evidence="2 3" key="1">
    <citation type="submission" date="2019-12" db="EMBL/GenBank/DDBJ databases">
        <authorList>
            <person name="Alioto T."/>
            <person name="Alioto T."/>
            <person name="Gomez Garrido J."/>
        </authorList>
    </citation>
    <scope>NUCLEOTIDE SEQUENCE [LARGE SCALE GENOMIC DNA]</scope>
</reference>
<organism evidence="2 3">
    <name type="scientific">Olea europaea subsp. europaea</name>
    <dbReference type="NCBI Taxonomy" id="158383"/>
    <lineage>
        <taxon>Eukaryota</taxon>
        <taxon>Viridiplantae</taxon>
        <taxon>Streptophyta</taxon>
        <taxon>Embryophyta</taxon>
        <taxon>Tracheophyta</taxon>
        <taxon>Spermatophyta</taxon>
        <taxon>Magnoliopsida</taxon>
        <taxon>eudicotyledons</taxon>
        <taxon>Gunneridae</taxon>
        <taxon>Pentapetalae</taxon>
        <taxon>asterids</taxon>
        <taxon>lamiids</taxon>
        <taxon>Lamiales</taxon>
        <taxon>Oleaceae</taxon>
        <taxon>Oleeae</taxon>
        <taxon>Olea</taxon>
    </lineage>
</organism>
<accession>A0A8S0TVI9</accession>
<evidence type="ECO:0000256" key="1">
    <source>
        <dbReference type="SAM" id="MobiDB-lite"/>
    </source>
</evidence>
<feature type="region of interest" description="Disordered" evidence="1">
    <location>
        <begin position="21"/>
        <end position="75"/>
    </location>
</feature>
<dbReference type="Gramene" id="OE9A099387T1">
    <property type="protein sequence ID" value="OE9A099387C1"/>
    <property type="gene ID" value="OE9A099387"/>
</dbReference>
<dbReference type="Proteomes" id="UP000594638">
    <property type="component" value="Unassembled WGS sequence"/>
</dbReference>
<protein>
    <submittedName>
        <fullName evidence="2">Uncharacterized protein</fullName>
    </submittedName>
</protein>
<feature type="compositionally biased region" description="Basic residues" evidence="1">
    <location>
        <begin position="30"/>
        <end position="49"/>
    </location>
</feature>
<comment type="caution">
    <text evidence="2">The sequence shown here is derived from an EMBL/GenBank/DDBJ whole genome shotgun (WGS) entry which is preliminary data.</text>
</comment>
<evidence type="ECO:0000313" key="3">
    <source>
        <dbReference type="Proteomes" id="UP000594638"/>
    </source>
</evidence>
<name>A0A8S0TVI9_OLEEU</name>
<keyword evidence="3" id="KW-1185">Reference proteome</keyword>
<dbReference type="EMBL" id="CACTIH010007309">
    <property type="protein sequence ID" value="CAA3008998.1"/>
    <property type="molecule type" value="Genomic_DNA"/>
</dbReference>
<evidence type="ECO:0000313" key="2">
    <source>
        <dbReference type="EMBL" id="CAA3008998.1"/>
    </source>
</evidence>
<proteinExistence type="predicted"/>
<gene>
    <name evidence="2" type="ORF">OLEA9_A099387</name>
</gene>